<organism evidence="1 2">
    <name type="scientific">Rattus norvegicus</name>
    <name type="common">Rat</name>
    <dbReference type="NCBI Taxonomy" id="10116"/>
    <lineage>
        <taxon>Eukaryota</taxon>
        <taxon>Metazoa</taxon>
        <taxon>Chordata</taxon>
        <taxon>Craniata</taxon>
        <taxon>Vertebrata</taxon>
        <taxon>Euteleostomi</taxon>
        <taxon>Mammalia</taxon>
        <taxon>Eutheria</taxon>
        <taxon>Euarchontoglires</taxon>
        <taxon>Glires</taxon>
        <taxon>Rodentia</taxon>
        <taxon>Myomorpha</taxon>
        <taxon>Muroidea</taxon>
        <taxon>Muridae</taxon>
        <taxon>Murinae</taxon>
        <taxon>Rattus</taxon>
    </lineage>
</organism>
<name>A6KD88_RAT</name>
<accession>A6KD88</accession>
<gene>
    <name evidence="1" type="ORF">rCG_44318</name>
</gene>
<sequence length="55" mass="5763">MGLRGEGFPEWLGIGGTLWSDLQAKSRIGGILWPNFGASTGTGVMLSSGIRPCLI</sequence>
<evidence type="ECO:0000313" key="1">
    <source>
        <dbReference type="EMBL" id="EDL87538.1"/>
    </source>
</evidence>
<proteinExistence type="predicted"/>
<protein>
    <submittedName>
        <fullName evidence="1">RCG44318</fullName>
    </submittedName>
</protein>
<evidence type="ECO:0000313" key="2">
    <source>
        <dbReference type="Proteomes" id="UP000234681"/>
    </source>
</evidence>
<dbReference type="Proteomes" id="UP000234681">
    <property type="component" value="Chromosome 19"/>
</dbReference>
<dbReference type="EMBL" id="CH474037">
    <property type="protein sequence ID" value="EDL87538.1"/>
    <property type="molecule type" value="Genomic_DNA"/>
</dbReference>
<reference evidence="1 2" key="1">
    <citation type="submission" date="2005-09" db="EMBL/GenBank/DDBJ databases">
        <authorList>
            <person name="Mural R.J."/>
            <person name="Li P.W."/>
            <person name="Adams M.D."/>
            <person name="Amanatides P.G."/>
            <person name="Baden-Tillson H."/>
            <person name="Barnstead M."/>
            <person name="Chin S.H."/>
            <person name="Dew I."/>
            <person name="Evans C.A."/>
            <person name="Ferriera S."/>
            <person name="Flanigan M."/>
            <person name="Fosler C."/>
            <person name="Glodek A."/>
            <person name="Gu Z."/>
            <person name="Holt R.A."/>
            <person name="Jennings D."/>
            <person name="Kraft C.L."/>
            <person name="Lu F."/>
            <person name="Nguyen T."/>
            <person name="Nusskern D.R."/>
            <person name="Pfannkoch C.M."/>
            <person name="Sitter C."/>
            <person name="Sutton G.G."/>
            <person name="Venter J.C."/>
            <person name="Wang Z."/>
            <person name="Woodage T."/>
            <person name="Zheng X.H."/>
            <person name="Zhong F."/>
        </authorList>
    </citation>
    <scope>NUCLEOTIDE SEQUENCE [LARGE SCALE GENOMIC DNA]</scope>
    <source>
        <strain>BN</strain>
        <strain evidence="2">Sprague-Dawley</strain>
    </source>
</reference>
<dbReference type="AlphaFoldDB" id="A6KD88"/>